<evidence type="ECO:0000256" key="9">
    <source>
        <dbReference type="PROSITE-ProRule" id="PRU00703"/>
    </source>
</evidence>
<feature type="transmembrane region" description="Helical" evidence="11">
    <location>
        <begin position="12"/>
        <end position="36"/>
    </location>
</feature>
<evidence type="ECO:0000256" key="11">
    <source>
        <dbReference type="SAM" id="Phobius"/>
    </source>
</evidence>
<keyword evidence="8 10" id="KW-0472">Membrane</keyword>
<dbReference type="Gene3D" id="3.30.465.10">
    <property type="match status" value="1"/>
</dbReference>
<dbReference type="InterPro" id="IPR016169">
    <property type="entry name" value="FAD-bd_PCMH_sub2"/>
</dbReference>
<dbReference type="EMBL" id="WSFO01000009">
    <property type="protein sequence ID" value="KAE9628570.1"/>
    <property type="molecule type" value="Genomic_DNA"/>
</dbReference>
<feature type="transmembrane region" description="Helical" evidence="11">
    <location>
        <begin position="130"/>
        <end position="156"/>
    </location>
</feature>
<evidence type="ECO:0000313" key="14">
    <source>
        <dbReference type="EMBL" id="KAE9628570.1"/>
    </source>
</evidence>
<evidence type="ECO:0000256" key="10">
    <source>
        <dbReference type="PROSITE-ProRule" id="PRU01193"/>
    </source>
</evidence>
<keyword evidence="5" id="KW-0677">Repeat</keyword>
<dbReference type="InterPro" id="IPR002550">
    <property type="entry name" value="CNNM"/>
</dbReference>
<evidence type="ECO:0000313" key="15">
    <source>
        <dbReference type="Proteomes" id="UP000441586"/>
    </source>
</evidence>
<evidence type="ECO:0000256" key="5">
    <source>
        <dbReference type="ARBA" id="ARBA00022737"/>
    </source>
</evidence>
<accession>A0A6A4RE01</accession>
<dbReference type="InterPro" id="IPR044751">
    <property type="entry name" value="Ion_transp-like_CBS"/>
</dbReference>
<dbReference type="Pfam" id="PF01595">
    <property type="entry name" value="CNNM"/>
    <property type="match status" value="1"/>
</dbReference>
<protein>
    <submittedName>
        <fullName evidence="14">DUF21 domain-containing protein</fullName>
    </submittedName>
</protein>
<feature type="domain" description="CNNM transmembrane" evidence="13">
    <location>
        <begin position="8"/>
        <end position="197"/>
    </location>
</feature>
<dbReference type="PANTHER" id="PTHR22777">
    <property type="entry name" value="HEMOLYSIN-RELATED"/>
    <property type="match status" value="1"/>
</dbReference>
<dbReference type="Proteomes" id="UP000441586">
    <property type="component" value="Unassembled WGS sequence"/>
</dbReference>
<dbReference type="GO" id="GO:0005886">
    <property type="term" value="C:plasma membrane"/>
    <property type="evidence" value="ECO:0007669"/>
    <property type="project" value="UniProtKB-SubCell"/>
</dbReference>
<reference evidence="14 15" key="1">
    <citation type="submission" date="2019-12" db="EMBL/GenBank/DDBJ databases">
        <authorList>
            <person name="Zhang Y.-J."/>
        </authorList>
    </citation>
    <scope>NUCLEOTIDE SEQUENCE [LARGE SCALE GENOMIC DNA]</scope>
    <source>
        <strain evidence="14 15">H18S-6</strain>
    </source>
</reference>
<sequence length="436" mass="47407">MDTPSTVLDSAFWISASFILLLLVLSAFFSGSETALTAASRGKLRSQADKGSRGAQRALNVTDDTERLIGSVLLGNNLVNILAASLATAMFTRAFGESGVAVATLVMTLLVLVFAEVLPKTYAISNAEKAAARVAPIIAVLVTVLAPFVSAVRLLVRGVLQLFGVRIDPNSNVLAVREEIAGALQLGHSEGVVEKEDRDRILGALDLSERAVDEIMLHRSKIEMIDAANDPHAILEQCLNSPYTRLPLFRDEPENIIGVVHAKDLLREMYTKIGGPEGDAAALRDFQISGVAKPPYFIPETTTLDDQMRQFLRQRAHFALVVDEYGSLQGLITLEDILEEIVGEITDEFDTATETPVEKTADGNFLVDGAMTIRDLNRATEWTLPDDEANTVAGLVIHEAQMIPTIGQVFSFHGFRFEVTDRAGNRVTGIKIRPLL</sequence>
<keyword evidence="6 10" id="KW-1133">Transmembrane helix</keyword>
<dbReference type="SUPFAM" id="SSF54631">
    <property type="entry name" value="CBS-domain pair"/>
    <property type="match status" value="1"/>
</dbReference>
<keyword evidence="3" id="KW-1003">Cell membrane</keyword>
<feature type="transmembrane region" description="Helical" evidence="11">
    <location>
        <begin position="68"/>
        <end position="92"/>
    </location>
</feature>
<comment type="subcellular location">
    <subcellularLocation>
        <location evidence="1">Cell membrane</location>
        <topology evidence="1">Multi-pass membrane protein</topology>
    </subcellularLocation>
</comment>
<feature type="domain" description="CBS" evidence="12">
    <location>
        <begin position="291"/>
        <end position="348"/>
    </location>
</feature>
<dbReference type="SMART" id="SM01091">
    <property type="entry name" value="CorC_HlyC"/>
    <property type="match status" value="1"/>
</dbReference>
<comment type="caution">
    <text evidence="14">The sequence shown here is derived from an EMBL/GenBank/DDBJ whole genome shotgun (WGS) entry which is preliminary data.</text>
</comment>
<dbReference type="FunFam" id="3.10.580.10:FF:000002">
    <property type="entry name" value="Magnesium/cobalt efflux protein CorC"/>
    <property type="match status" value="1"/>
</dbReference>
<dbReference type="RefSeq" id="WP_158980296.1">
    <property type="nucleotide sequence ID" value="NZ_WSFO01000009.1"/>
</dbReference>
<comment type="similarity">
    <text evidence="2">Belongs to the UPF0053 family. Hemolysin C subfamily.</text>
</comment>
<dbReference type="PANTHER" id="PTHR22777:SF32">
    <property type="entry name" value="UPF0053 INNER MEMBRANE PROTEIN YFJD"/>
    <property type="match status" value="1"/>
</dbReference>
<evidence type="ECO:0000256" key="1">
    <source>
        <dbReference type="ARBA" id="ARBA00004651"/>
    </source>
</evidence>
<evidence type="ECO:0000256" key="8">
    <source>
        <dbReference type="ARBA" id="ARBA00023136"/>
    </source>
</evidence>
<dbReference type="SUPFAM" id="SSF56176">
    <property type="entry name" value="FAD-binding/transporter-associated domain-like"/>
    <property type="match status" value="1"/>
</dbReference>
<dbReference type="InterPro" id="IPR036318">
    <property type="entry name" value="FAD-bd_PCMH-like_sf"/>
</dbReference>
<organism evidence="14 15">
    <name type="scientific">Parasedimentitalea maritima</name>
    <dbReference type="NCBI Taxonomy" id="2578117"/>
    <lineage>
        <taxon>Bacteria</taxon>
        <taxon>Pseudomonadati</taxon>
        <taxon>Pseudomonadota</taxon>
        <taxon>Alphaproteobacteria</taxon>
        <taxon>Rhodobacterales</taxon>
        <taxon>Paracoccaceae</taxon>
        <taxon>Parasedimentitalea</taxon>
    </lineage>
</organism>
<keyword evidence="7 9" id="KW-0129">CBS domain</keyword>
<dbReference type="InterPro" id="IPR046342">
    <property type="entry name" value="CBS_dom_sf"/>
</dbReference>
<dbReference type="InterPro" id="IPR000644">
    <property type="entry name" value="CBS_dom"/>
</dbReference>
<dbReference type="AlphaFoldDB" id="A0A6A4RE01"/>
<dbReference type="PROSITE" id="PS51371">
    <property type="entry name" value="CBS"/>
    <property type="match status" value="1"/>
</dbReference>
<name>A0A6A4RE01_9RHOB</name>
<dbReference type="CDD" id="cd04590">
    <property type="entry name" value="CBS_pair_CorC_HlyC_assoc"/>
    <property type="match status" value="1"/>
</dbReference>
<evidence type="ECO:0000256" key="4">
    <source>
        <dbReference type="ARBA" id="ARBA00022692"/>
    </source>
</evidence>
<dbReference type="Pfam" id="PF00571">
    <property type="entry name" value="CBS"/>
    <property type="match status" value="2"/>
</dbReference>
<dbReference type="Pfam" id="PF03471">
    <property type="entry name" value="CorC_HlyC"/>
    <property type="match status" value="1"/>
</dbReference>
<evidence type="ECO:0000256" key="7">
    <source>
        <dbReference type="ARBA" id="ARBA00023122"/>
    </source>
</evidence>
<evidence type="ECO:0000259" key="12">
    <source>
        <dbReference type="PROSITE" id="PS51371"/>
    </source>
</evidence>
<dbReference type="InterPro" id="IPR005170">
    <property type="entry name" value="Transptr-assoc_dom"/>
</dbReference>
<dbReference type="PROSITE" id="PS51846">
    <property type="entry name" value="CNNM"/>
    <property type="match status" value="1"/>
</dbReference>
<evidence type="ECO:0000256" key="6">
    <source>
        <dbReference type="ARBA" id="ARBA00022989"/>
    </source>
</evidence>
<dbReference type="Gene3D" id="3.10.580.10">
    <property type="entry name" value="CBS-domain"/>
    <property type="match status" value="1"/>
</dbReference>
<keyword evidence="4 10" id="KW-0812">Transmembrane</keyword>
<gene>
    <name evidence="14" type="ORF">GP644_15435</name>
</gene>
<evidence type="ECO:0000256" key="3">
    <source>
        <dbReference type="ARBA" id="ARBA00022475"/>
    </source>
</evidence>
<proteinExistence type="inferred from homology"/>
<evidence type="ECO:0000259" key="13">
    <source>
        <dbReference type="PROSITE" id="PS51846"/>
    </source>
</evidence>
<evidence type="ECO:0000256" key="2">
    <source>
        <dbReference type="ARBA" id="ARBA00006446"/>
    </source>
</evidence>
<feature type="transmembrane region" description="Helical" evidence="11">
    <location>
        <begin position="98"/>
        <end position="118"/>
    </location>
</feature>
<dbReference type="GO" id="GO:0050660">
    <property type="term" value="F:flavin adenine dinucleotide binding"/>
    <property type="evidence" value="ECO:0007669"/>
    <property type="project" value="InterPro"/>
</dbReference>